<proteinExistence type="predicted"/>
<evidence type="ECO:0000313" key="1">
    <source>
        <dbReference type="EMBL" id="MFC0242781.1"/>
    </source>
</evidence>
<protein>
    <submittedName>
        <fullName evidence="1">DUF4336 domain-containing protein</fullName>
    </submittedName>
</protein>
<accession>A0ABV6EY66</accession>
<dbReference type="InterPro" id="IPR025638">
    <property type="entry name" value="DUF4336"/>
</dbReference>
<dbReference type="PANTHER" id="PTHR33835:SF1">
    <property type="entry name" value="METALLO-BETA-LACTAMASE DOMAIN-CONTAINING PROTEIN"/>
    <property type="match status" value="1"/>
</dbReference>
<keyword evidence="2" id="KW-1185">Reference proteome</keyword>
<dbReference type="Pfam" id="PF14234">
    <property type="entry name" value="DUF4336"/>
    <property type="match status" value="1"/>
</dbReference>
<dbReference type="InterPro" id="IPR036866">
    <property type="entry name" value="RibonucZ/Hydroxyglut_hydro"/>
</dbReference>
<organism evidence="1 2">
    <name type="scientific">Rhodopseudomonas telluris</name>
    <dbReference type="NCBI Taxonomy" id="644215"/>
    <lineage>
        <taxon>Bacteria</taxon>
        <taxon>Pseudomonadati</taxon>
        <taxon>Pseudomonadota</taxon>
        <taxon>Alphaproteobacteria</taxon>
        <taxon>Hyphomicrobiales</taxon>
        <taxon>Nitrobacteraceae</taxon>
        <taxon>Rhodopseudomonas</taxon>
    </lineage>
</organism>
<evidence type="ECO:0000313" key="2">
    <source>
        <dbReference type="Proteomes" id="UP001589775"/>
    </source>
</evidence>
<comment type="caution">
    <text evidence="1">The sequence shown here is derived from an EMBL/GenBank/DDBJ whole genome shotgun (WGS) entry which is preliminary data.</text>
</comment>
<sequence>MSEAVAYLPIDTLKPVADDVWIVDSGPLSAMGLEVPVRMTVIRLRSGAIWLHSPTTYSDRLKAEIERLGPITHLVAPNIAHWMYVKDWKQRCPGARTWAVPGLRTRAPVIKSGVVLDEDLASPPPAAWAADVEQFLITGGFGVNEAVFFHRATQTLILTDFVENLEPAKLGPIAGPLARLAGATAPDGMAPAHYRFAMNRRRDDAKAAARRLLAWTPQRVIFAHGSWYETDGTERLRHSLRWLLD</sequence>
<dbReference type="EMBL" id="JBHLWM010000008">
    <property type="protein sequence ID" value="MFC0242781.1"/>
    <property type="molecule type" value="Genomic_DNA"/>
</dbReference>
<gene>
    <name evidence="1" type="ORF">ACFFJ6_19980</name>
</gene>
<reference evidence="1 2" key="1">
    <citation type="submission" date="2024-09" db="EMBL/GenBank/DDBJ databases">
        <authorList>
            <person name="Sun Q."/>
            <person name="Mori K."/>
        </authorList>
    </citation>
    <scope>NUCLEOTIDE SEQUENCE [LARGE SCALE GENOMIC DNA]</scope>
    <source>
        <strain evidence="1 2">KCTC 23279</strain>
    </source>
</reference>
<dbReference type="SUPFAM" id="SSF56281">
    <property type="entry name" value="Metallo-hydrolase/oxidoreductase"/>
    <property type="match status" value="1"/>
</dbReference>
<dbReference type="RefSeq" id="WP_378391079.1">
    <property type="nucleotide sequence ID" value="NZ_JBHLWM010000008.1"/>
</dbReference>
<dbReference type="Proteomes" id="UP001589775">
    <property type="component" value="Unassembled WGS sequence"/>
</dbReference>
<dbReference type="PANTHER" id="PTHR33835">
    <property type="entry name" value="YALI0C07656P"/>
    <property type="match status" value="1"/>
</dbReference>
<name>A0ABV6EY66_9BRAD</name>